<dbReference type="InterPro" id="IPR036962">
    <property type="entry name" value="Glyco_hydro_3_N_sf"/>
</dbReference>
<feature type="domain" description="Glycoside hydrolase family 3 N-terminal" evidence="11">
    <location>
        <begin position="10"/>
        <end position="286"/>
    </location>
</feature>
<evidence type="ECO:0000256" key="2">
    <source>
        <dbReference type="ARBA" id="ARBA00022490"/>
    </source>
</evidence>
<evidence type="ECO:0000256" key="9">
    <source>
        <dbReference type="ARBA" id="ARBA00023316"/>
    </source>
</evidence>
<evidence type="ECO:0000256" key="6">
    <source>
        <dbReference type="ARBA" id="ARBA00022984"/>
    </source>
</evidence>
<keyword evidence="2 10" id="KW-0963">Cytoplasm</keyword>
<dbReference type="GO" id="GO:0004563">
    <property type="term" value="F:beta-N-acetylhexosaminidase activity"/>
    <property type="evidence" value="ECO:0007669"/>
    <property type="project" value="UniProtKB-EC"/>
</dbReference>
<keyword evidence="8 10" id="KW-0131">Cell cycle</keyword>
<evidence type="ECO:0000256" key="1">
    <source>
        <dbReference type="ARBA" id="ARBA00001231"/>
    </source>
</evidence>
<dbReference type="InterPro" id="IPR022956">
    <property type="entry name" value="Beta_hexosaminidase_bac"/>
</dbReference>
<reference evidence="13" key="1">
    <citation type="submission" date="2023-07" db="EMBL/GenBank/DDBJ databases">
        <title>Molecular identification of indigenous halophilic bacteria isolated from red sea cost, biodegradation of synthetic dyes and assessment of degraded metabolite toxicity.</title>
        <authorList>
            <person name="Chaieb K."/>
            <person name="Altayb H.N."/>
        </authorList>
    </citation>
    <scope>NUCLEOTIDE SEQUENCE [LARGE SCALE GENOMIC DNA]</scope>
    <source>
        <strain evidence="13">K20</strain>
    </source>
</reference>
<feature type="active site" description="Nucleophile" evidence="10">
    <location>
        <position position="242"/>
    </location>
</feature>
<comment type="catalytic activity">
    <reaction evidence="1 10">
        <text>Hydrolysis of terminal non-reducing N-acetyl-D-hexosamine residues in N-acetyl-beta-D-hexosaminides.</text>
        <dbReference type="EC" id="3.2.1.52"/>
    </reaction>
</comment>
<evidence type="ECO:0000256" key="7">
    <source>
        <dbReference type="ARBA" id="ARBA00023295"/>
    </source>
</evidence>
<keyword evidence="6 10" id="KW-0573">Peptidoglycan synthesis</keyword>
<evidence type="ECO:0000256" key="8">
    <source>
        <dbReference type="ARBA" id="ARBA00023306"/>
    </source>
</evidence>
<comment type="pathway">
    <text evidence="10">Cell wall biogenesis; peptidoglycan recycling.</text>
</comment>
<keyword evidence="7 10" id="KW-0326">Glycosidase</keyword>
<dbReference type="EC" id="3.2.1.52" evidence="10"/>
<dbReference type="PANTHER" id="PTHR30480:SF13">
    <property type="entry name" value="BETA-HEXOSAMINIDASE"/>
    <property type="match status" value="1"/>
</dbReference>
<dbReference type="InterPro" id="IPR019800">
    <property type="entry name" value="Glyco_hydro_3_AS"/>
</dbReference>
<comment type="subcellular location">
    <subcellularLocation>
        <location evidence="10">Cytoplasm</location>
    </subcellularLocation>
</comment>
<dbReference type="Gene3D" id="3.20.20.300">
    <property type="entry name" value="Glycoside hydrolase, family 3, N-terminal domain"/>
    <property type="match status" value="1"/>
</dbReference>
<feature type="binding site" evidence="10">
    <location>
        <position position="130"/>
    </location>
    <ligand>
        <name>substrate</name>
    </ligand>
</feature>
<dbReference type="Proteomes" id="UP001199044">
    <property type="component" value="Unassembled WGS sequence"/>
</dbReference>
<dbReference type="InterPro" id="IPR001764">
    <property type="entry name" value="Glyco_hydro_3_N"/>
</dbReference>
<dbReference type="RefSeq" id="WP_068714832.1">
    <property type="nucleotide sequence ID" value="NZ_AP014635.1"/>
</dbReference>
<dbReference type="PROSITE" id="PS00775">
    <property type="entry name" value="GLYCOSYL_HYDROL_F3"/>
    <property type="match status" value="1"/>
</dbReference>
<gene>
    <name evidence="10 12" type="primary">nagZ</name>
    <name evidence="12" type="ORF">LDJ79_03570</name>
</gene>
<dbReference type="InterPro" id="IPR017853">
    <property type="entry name" value="GH"/>
</dbReference>
<evidence type="ECO:0000256" key="10">
    <source>
        <dbReference type="HAMAP-Rule" id="MF_00364"/>
    </source>
</evidence>
<dbReference type="Pfam" id="PF00933">
    <property type="entry name" value="Glyco_hydro_3"/>
    <property type="match status" value="1"/>
</dbReference>
<keyword evidence="9 10" id="KW-0961">Cell wall biogenesis/degradation</keyword>
<dbReference type="HAMAP" id="MF_00364">
    <property type="entry name" value="NagZ"/>
    <property type="match status" value="1"/>
</dbReference>
<sequence>MGPLWLDVASYELDAEEREILAHPTVGGVILFARNYHDNEQLIALNRSIRQAAKRPILIGVDQEGGRVQRFKDGFSLLPPAQAYQQLKQGSTLAEQCGWLMAAELIAHDVDLSFAPVLDKGYECKAIGNRAFGDSVNAIIEHSSAFMRGMKSVGMATTGKHFPGHGGVIADSHLETPYDNRDDISQDLEIFRHQINQGILDAMMPAHVIYPSYDASPASGSHYWLKQVLRQELGFNGIIFSDDLSMEGAAIMGGPAERSQQALEGGCDMILMCNQRDAAIEVLDNLPLIAVPKALALQKKKSIRYSDLMSSSEWKTAHANALRIRDEFAS</sequence>
<keyword evidence="4 10" id="KW-0378">Hydrolase</keyword>
<evidence type="ECO:0000256" key="5">
    <source>
        <dbReference type="ARBA" id="ARBA00022960"/>
    </source>
</evidence>
<feature type="site" description="Important for catalytic activity" evidence="10">
    <location>
        <position position="171"/>
    </location>
</feature>
<evidence type="ECO:0000313" key="12">
    <source>
        <dbReference type="EMBL" id="MCA2015175.1"/>
    </source>
</evidence>
<dbReference type="NCBIfam" id="NF003740">
    <property type="entry name" value="PRK05337.1"/>
    <property type="match status" value="1"/>
</dbReference>
<evidence type="ECO:0000256" key="3">
    <source>
        <dbReference type="ARBA" id="ARBA00022618"/>
    </source>
</evidence>
<feature type="active site" description="Proton donor/acceptor" evidence="10">
    <location>
        <position position="173"/>
    </location>
</feature>
<comment type="function">
    <text evidence="10">Plays a role in peptidoglycan recycling by cleaving the terminal beta-1,4-linked N-acetylglucosamine (GlcNAc) from peptide-linked peptidoglycan fragments, giving rise to free GlcNAc, anhydro-N-acetylmuramic acid and anhydro-N-acetylmuramic acid-linked peptides.</text>
</comment>
<organism evidence="12 13">
    <name type="scientific">Vibrio tritonius</name>
    <dbReference type="NCBI Taxonomy" id="1435069"/>
    <lineage>
        <taxon>Bacteria</taxon>
        <taxon>Pseudomonadati</taxon>
        <taxon>Pseudomonadota</taxon>
        <taxon>Gammaproteobacteria</taxon>
        <taxon>Vibrionales</taxon>
        <taxon>Vibrionaceae</taxon>
        <taxon>Vibrio</taxon>
    </lineage>
</organism>
<comment type="caution">
    <text evidence="12">The sequence shown here is derived from an EMBL/GenBank/DDBJ whole genome shotgun (WGS) entry which is preliminary data.</text>
</comment>
<protein>
    <recommendedName>
        <fullName evidence="10">Beta-hexosaminidase</fullName>
        <ecNumber evidence="10">3.2.1.52</ecNumber>
    </recommendedName>
    <alternativeName>
        <fullName evidence="10">Beta-N-acetylhexosaminidase</fullName>
    </alternativeName>
    <alternativeName>
        <fullName evidence="10">N-acetyl-beta-glucosaminidase</fullName>
    </alternativeName>
</protein>
<feature type="binding site" evidence="10">
    <location>
        <position position="62"/>
    </location>
    <ligand>
        <name>substrate</name>
    </ligand>
</feature>
<dbReference type="InterPro" id="IPR050226">
    <property type="entry name" value="NagZ_Beta-hexosaminidase"/>
</dbReference>
<evidence type="ECO:0000256" key="4">
    <source>
        <dbReference type="ARBA" id="ARBA00022801"/>
    </source>
</evidence>
<evidence type="ECO:0000259" key="11">
    <source>
        <dbReference type="Pfam" id="PF00933"/>
    </source>
</evidence>
<dbReference type="SUPFAM" id="SSF51445">
    <property type="entry name" value="(Trans)glycosidases"/>
    <property type="match status" value="1"/>
</dbReference>
<keyword evidence="5 10" id="KW-0133">Cell shape</keyword>
<keyword evidence="3 10" id="KW-0132">Cell division</keyword>
<comment type="similarity">
    <text evidence="10">Belongs to the glycosyl hydrolase 3 family. NagZ subfamily.</text>
</comment>
<feature type="binding site" evidence="10">
    <location>
        <begin position="160"/>
        <end position="161"/>
    </location>
    <ligand>
        <name>substrate</name>
    </ligand>
</feature>
<accession>A0ABS7YHL8</accession>
<feature type="binding site" evidence="10">
    <location>
        <position position="70"/>
    </location>
    <ligand>
        <name>substrate</name>
    </ligand>
</feature>
<dbReference type="PANTHER" id="PTHR30480">
    <property type="entry name" value="BETA-HEXOSAMINIDASE-RELATED"/>
    <property type="match status" value="1"/>
</dbReference>
<proteinExistence type="inferred from homology"/>
<evidence type="ECO:0000313" key="13">
    <source>
        <dbReference type="Proteomes" id="UP001199044"/>
    </source>
</evidence>
<name>A0ABS7YHL8_9VIBR</name>
<dbReference type="EMBL" id="JAIWIU010000017">
    <property type="protein sequence ID" value="MCA2015175.1"/>
    <property type="molecule type" value="Genomic_DNA"/>
</dbReference>
<keyword evidence="13" id="KW-1185">Reference proteome</keyword>